<organism evidence="6">
    <name type="scientific">marine sediment metagenome</name>
    <dbReference type="NCBI Taxonomy" id="412755"/>
    <lineage>
        <taxon>unclassified sequences</taxon>
        <taxon>metagenomes</taxon>
        <taxon>ecological metagenomes</taxon>
    </lineage>
</organism>
<dbReference type="SUPFAM" id="SSF52096">
    <property type="entry name" value="ClpP/crotonase"/>
    <property type="match status" value="1"/>
</dbReference>
<accession>X0T870</accession>
<evidence type="ECO:0000256" key="1">
    <source>
        <dbReference type="ARBA" id="ARBA00008683"/>
    </source>
</evidence>
<evidence type="ECO:0000313" key="6">
    <source>
        <dbReference type="EMBL" id="GAF83501.1"/>
    </source>
</evidence>
<dbReference type="Gene3D" id="6.20.330.10">
    <property type="match status" value="1"/>
</dbReference>
<name>X0T870_9ZZZZ</name>
<dbReference type="Gene3D" id="3.90.226.10">
    <property type="entry name" value="2-enoyl-CoA Hydratase, Chain A, domain 1"/>
    <property type="match status" value="1"/>
</dbReference>
<dbReference type="Pfam" id="PF01343">
    <property type="entry name" value="Peptidase_S49"/>
    <property type="match status" value="1"/>
</dbReference>
<dbReference type="GO" id="GO:0008236">
    <property type="term" value="F:serine-type peptidase activity"/>
    <property type="evidence" value="ECO:0007669"/>
    <property type="project" value="UniProtKB-KW"/>
</dbReference>
<dbReference type="AlphaFoldDB" id="X0T870"/>
<evidence type="ECO:0000256" key="2">
    <source>
        <dbReference type="ARBA" id="ARBA00022670"/>
    </source>
</evidence>
<comment type="similarity">
    <text evidence="1">Belongs to the peptidase S49 family.</text>
</comment>
<dbReference type="InterPro" id="IPR029045">
    <property type="entry name" value="ClpP/crotonase-like_dom_sf"/>
</dbReference>
<feature type="domain" description="Peptidase S49" evidence="5">
    <location>
        <begin position="77"/>
        <end position="222"/>
    </location>
</feature>
<gene>
    <name evidence="6" type="ORF">S01H1_06774</name>
</gene>
<dbReference type="PANTHER" id="PTHR42987">
    <property type="entry name" value="PEPTIDASE S49"/>
    <property type="match status" value="1"/>
</dbReference>
<protein>
    <recommendedName>
        <fullName evidence="5">Peptidase S49 domain-containing protein</fullName>
    </recommendedName>
</protein>
<evidence type="ECO:0000256" key="3">
    <source>
        <dbReference type="ARBA" id="ARBA00022801"/>
    </source>
</evidence>
<keyword evidence="4" id="KW-0720">Serine protease</keyword>
<dbReference type="InterPro" id="IPR047272">
    <property type="entry name" value="S49_SppA_C"/>
</dbReference>
<keyword evidence="2" id="KW-0645">Protease</keyword>
<evidence type="ECO:0000259" key="5">
    <source>
        <dbReference type="Pfam" id="PF01343"/>
    </source>
</evidence>
<dbReference type="GO" id="GO:0006508">
    <property type="term" value="P:proteolysis"/>
    <property type="evidence" value="ECO:0007669"/>
    <property type="project" value="UniProtKB-KW"/>
</dbReference>
<proteinExistence type="inferred from homology"/>
<dbReference type="CDD" id="cd07023">
    <property type="entry name" value="S49_Sppa_N_C"/>
    <property type="match status" value="1"/>
</dbReference>
<evidence type="ECO:0000256" key="4">
    <source>
        <dbReference type="ARBA" id="ARBA00022825"/>
    </source>
</evidence>
<dbReference type="NCBIfam" id="TIGR00706">
    <property type="entry name" value="SppA_dom"/>
    <property type="match status" value="1"/>
</dbReference>
<dbReference type="EMBL" id="BARS01003491">
    <property type="protein sequence ID" value="GAF83501.1"/>
    <property type="molecule type" value="Genomic_DNA"/>
</dbReference>
<keyword evidence="3" id="KW-0378">Hydrolase</keyword>
<dbReference type="InterPro" id="IPR004635">
    <property type="entry name" value="Pept_S49_SppA"/>
</dbReference>
<dbReference type="PANTHER" id="PTHR42987:SF4">
    <property type="entry name" value="PROTEASE SOHB-RELATED"/>
    <property type="match status" value="1"/>
</dbReference>
<comment type="caution">
    <text evidence="6">The sequence shown here is derived from an EMBL/GenBank/DDBJ whole genome shotgun (WGS) entry which is preliminary data.</text>
</comment>
<sequence>MNGLLSMLLPRLPVGRPRIAVLELYGTLGPVIRGAEYVRTISALSQDPRVRSVVVDVDSPGGAAPVADSIHRALRNLSARKPTVAFIRGAGLSGGYLIACGASKVVALPTALVGSIGVIIMQPVVQELLDRLGVKVVITKEGRLKDMFQPFREPTAEEREKVQALTGEFYEWFVDAVARSRRLEPKVVREYATGEMFTATKGKEMGLIDELGDWDTALDMASEMGRTPRRLQYVRPRRPLLERLLARGGASVAGAVAAELESRLQPRVEFR</sequence>
<reference evidence="6" key="1">
    <citation type="journal article" date="2014" name="Front. Microbiol.">
        <title>High frequency of phylogenetically diverse reductive dehalogenase-homologous genes in deep subseafloor sedimentary metagenomes.</title>
        <authorList>
            <person name="Kawai M."/>
            <person name="Futagami T."/>
            <person name="Toyoda A."/>
            <person name="Takaki Y."/>
            <person name="Nishi S."/>
            <person name="Hori S."/>
            <person name="Arai W."/>
            <person name="Tsubouchi T."/>
            <person name="Morono Y."/>
            <person name="Uchiyama I."/>
            <person name="Ito T."/>
            <person name="Fujiyama A."/>
            <person name="Inagaki F."/>
            <person name="Takami H."/>
        </authorList>
    </citation>
    <scope>NUCLEOTIDE SEQUENCE</scope>
    <source>
        <strain evidence="6">Expedition CK06-06</strain>
    </source>
</reference>
<dbReference type="InterPro" id="IPR002142">
    <property type="entry name" value="Peptidase_S49"/>
</dbReference>